<evidence type="ECO:0000259" key="3">
    <source>
        <dbReference type="SMART" id="SM01007"/>
    </source>
</evidence>
<proteinExistence type="predicted"/>
<dbReference type="InterPro" id="IPR001303">
    <property type="entry name" value="Aldolase_II/adducin_N"/>
</dbReference>
<dbReference type="GO" id="GO:0046872">
    <property type="term" value="F:metal ion binding"/>
    <property type="evidence" value="ECO:0007669"/>
    <property type="project" value="UniProtKB-KW"/>
</dbReference>
<dbReference type="Gene3D" id="3.40.225.10">
    <property type="entry name" value="Class II aldolase/adducin N-terminal domain"/>
    <property type="match status" value="1"/>
</dbReference>
<evidence type="ECO:0000313" key="5">
    <source>
        <dbReference type="Proteomes" id="UP000541185"/>
    </source>
</evidence>
<organism evidence="4 5">
    <name type="scientific">Ramlibacter agri</name>
    <dbReference type="NCBI Taxonomy" id="2728837"/>
    <lineage>
        <taxon>Bacteria</taxon>
        <taxon>Pseudomonadati</taxon>
        <taxon>Pseudomonadota</taxon>
        <taxon>Betaproteobacteria</taxon>
        <taxon>Burkholderiales</taxon>
        <taxon>Comamonadaceae</taxon>
        <taxon>Ramlibacter</taxon>
    </lineage>
</organism>
<comment type="caution">
    <text evidence="4">The sequence shown here is derived from an EMBL/GenBank/DDBJ whole genome shotgun (WGS) entry which is preliminary data.</text>
</comment>
<dbReference type="Proteomes" id="UP000541185">
    <property type="component" value="Unassembled WGS sequence"/>
</dbReference>
<sequence length="224" mass="23955">MKDLAAQQRDVRLLARACDRAGLATAYGHCSVRLDASSFLVCAPKPMGLVTPQDLGSIVHLDAPLPEGVLGEVRMHREVYRLRPDVNAILRFISPHVTALAALGRTPRPRHGFGAYFAPQVPLWPNPELVRNDSAAEGVARTMGKNAGVVVSVNGALVGGADVAQALTLAIFLEDAARVELCALQGGCADQAGLSAEQCAARATWAGRVAERQWEYWVRGDPEQ</sequence>
<dbReference type="PANTHER" id="PTHR22789:SF0">
    <property type="entry name" value="3-OXO-TETRONATE 4-PHOSPHATE DECARBOXYLASE-RELATED"/>
    <property type="match status" value="1"/>
</dbReference>
<gene>
    <name evidence="4" type="ORF">HHL11_01200</name>
</gene>
<keyword evidence="2" id="KW-0456">Lyase</keyword>
<dbReference type="GO" id="GO:0016832">
    <property type="term" value="F:aldehyde-lyase activity"/>
    <property type="evidence" value="ECO:0007669"/>
    <property type="project" value="TreeGrafter"/>
</dbReference>
<evidence type="ECO:0000256" key="2">
    <source>
        <dbReference type="ARBA" id="ARBA00023239"/>
    </source>
</evidence>
<evidence type="ECO:0000313" key="4">
    <source>
        <dbReference type="EMBL" id="NML42345.1"/>
    </source>
</evidence>
<protein>
    <submittedName>
        <fullName evidence="4">Class II aldolase/adducin family protein</fullName>
    </submittedName>
</protein>
<evidence type="ECO:0000256" key="1">
    <source>
        <dbReference type="ARBA" id="ARBA00022723"/>
    </source>
</evidence>
<reference evidence="4 5" key="1">
    <citation type="submission" date="2020-04" db="EMBL/GenBank/DDBJ databases">
        <title>Ramlibacter sp. G-1-2-2 isolated from soil.</title>
        <authorList>
            <person name="Dahal R.H."/>
        </authorList>
    </citation>
    <scope>NUCLEOTIDE SEQUENCE [LARGE SCALE GENOMIC DNA]</scope>
    <source>
        <strain evidence="4 5">G-1-2-2</strain>
    </source>
</reference>
<dbReference type="InterPro" id="IPR050197">
    <property type="entry name" value="Aldolase_class_II_sugar_metab"/>
</dbReference>
<feature type="domain" description="Class II aldolase/adducin N-terminal" evidence="3">
    <location>
        <begin position="9"/>
        <end position="181"/>
    </location>
</feature>
<dbReference type="RefSeq" id="WP_169416560.1">
    <property type="nucleotide sequence ID" value="NZ_JABBFX010000001.1"/>
</dbReference>
<dbReference type="EMBL" id="JABBFX010000001">
    <property type="protein sequence ID" value="NML42345.1"/>
    <property type="molecule type" value="Genomic_DNA"/>
</dbReference>
<name>A0A848GUQ0_9BURK</name>
<dbReference type="Pfam" id="PF00596">
    <property type="entry name" value="Aldolase_II"/>
    <property type="match status" value="1"/>
</dbReference>
<keyword evidence="5" id="KW-1185">Reference proteome</keyword>
<dbReference type="SMART" id="SM01007">
    <property type="entry name" value="Aldolase_II"/>
    <property type="match status" value="1"/>
</dbReference>
<keyword evidence="1" id="KW-0479">Metal-binding</keyword>
<dbReference type="SUPFAM" id="SSF53639">
    <property type="entry name" value="AraD/HMP-PK domain-like"/>
    <property type="match status" value="1"/>
</dbReference>
<dbReference type="GO" id="GO:0019323">
    <property type="term" value="P:pentose catabolic process"/>
    <property type="evidence" value="ECO:0007669"/>
    <property type="project" value="TreeGrafter"/>
</dbReference>
<accession>A0A848GUQ0</accession>
<dbReference type="InterPro" id="IPR036409">
    <property type="entry name" value="Aldolase_II/adducin_N_sf"/>
</dbReference>
<dbReference type="AlphaFoldDB" id="A0A848GUQ0"/>
<dbReference type="GO" id="GO:0005829">
    <property type="term" value="C:cytosol"/>
    <property type="evidence" value="ECO:0007669"/>
    <property type="project" value="TreeGrafter"/>
</dbReference>
<dbReference type="PANTHER" id="PTHR22789">
    <property type="entry name" value="FUCULOSE PHOSPHATE ALDOLASE"/>
    <property type="match status" value="1"/>
</dbReference>